<dbReference type="CDD" id="cd03293">
    <property type="entry name" value="ABC_NrtD_SsuB_transporters"/>
    <property type="match status" value="1"/>
</dbReference>
<dbReference type="EMBL" id="PPXD01000022">
    <property type="protein sequence ID" value="POH63880.1"/>
    <property type="molecule type" value="Genomic_DNA"/>
</dbReference>
<dbReference type="Gene3D" id="3.40.50.300">
    <property type="entry name" value="P-loop containing nucleotide triphosphate hydrolases"/>
    <property type="match status" value="1"/>
</dbReference>
<dbReference type="PROSITE" id="PS50893">
    <property type="entry name" value="ABC_TRANSPORTER_2"/>
    <property type="match status" value="1"/>
</dbReference>
<organism evidence="6 7">
    <name type="scientific">Cryobacterium zongtaii</name>
    <dbReference type="NCBI Taxonomy" id="1259217"/>
    <lineage>
        <taxon>Bacteria</taxon>
        <taxon>Bacillati</taxon>
        <taxon>Actinomycetota</taxon>
        <taxon>Actinomycetes</taxon>
        <taxon>Micrococcales</taxon>
        <taxon>Microbacteriaceae</taxon>
        <taxon>Cryobacterium</taxon>
    </lineage>
</organism>
<evidence type="ECO:0000256" key="2">
    <source>
        <dbReference type="ARBA" id="ARBA00022741"/>
    </source>
</evidence>
<dbReference type="Pfam" id="PF00005">
    <property type="entry name" value="ABC_tran"/>
    <property type="match status" value="1"/>
</dbReference>
<gene>
    <name evidence="6" type="ORF">C3B61_13915</name>
</gene>
<evidence type="ECO:0000256" key="4">
    <source>
        <dbReference type="SAM" id="MobiDB-lite"/>
    </source>
</evidence>
<keyword evidence="7" id="KW-1185">Reference proteome</keyword>
<feature type="domain" description="ABC transporter" evidence="5">
    <location>
        <begin position="38"/>
        <end position="274"/>
    </location>
</feature>
<keyword evidence="2" id="KW-0547">Nucleotide-binding</keyword>
<dbReference type="GO" id="GO:0016887">
    <property type="term" value="F:ATP hydrolysis activity"/>
    <property type="evidence" value="ECO:0007669"/>
    <property type="project" value="InterPro"/>
</dbReference>
<dbReference type="PROSITE" id="PS00211">
    <property type="entry name" value="ABC_TRANSPORTER_1"/>
    <property type="match status" value="1"/>
</dbReference>
<dbReference type="SMART" id="SM00382">
    <property type="entry name" value="AAA"/>
    <property type="match status" value="1"/>
</dbReference>
<dbReference type="InterPro" id="IPR027417">
    <property type="entry name" value="P-loop_NTPase"/>
</dbReference>
<feature type="compositionally biased region" description="Low complexity" evidence="4">
    <location>
        <begin position="1"/>
        <end position="15"/>
    </location>
</feature>
<dbReference type="InterPro" id="IPR050166">
    <property type="entry name" value="ABC_transporter_ATP-bind"/>
</dbReference>
<evidence type="ECO:0000313" key="6">
    <source>
        <dbReference type="EMBL" id="POH63880.1"/>
    </source>
</evidence>
<protein>
    <submittedName>
        <fullName evidence="6">ABC transporter</fullName>
    </submittedName>
</protein>
<dbReference type="Proteomes" id="UP000237340">
    <property type="component" value="Unassembled WGS sequence"/>
</dbReference>
<dbReference type="GO" id="GO:0005524">
    <property type="term" value="F:ATP binding"/>
    <property type="evidence" value="ECO:0007669"/>
    <property type="project" value="UniProtKB-KW"/>
</dbReference>
<name>A0A2S3ZCB5_9MICO</name>
<feature type="region of interest" description="Disordered" evidence="4">
    <location>
        <begin position="1"/>
        <end position="28"/>
    </location>
</feature>
<dbReference type="PANTHER" id="PTHR42788:SF19">
    <property type="entry name" value="ALIPHATIC SULFONATES IMPORT ATP-BINDING PROTEIN SSUB 2"/>
    <property type="match status" value="1"/>
</dbReference>
<sequence>MSASTATSTAARRAAGPGGVSERDRTVRPATTKAALAVEFAGLGRTFAPSSGTVAFGAARPVLRDVSLTVRPGEVLAILGTSGCGKSTLLRIAGGLDSPSTGSVQIDGTPSTAFDTRCAVGFQEPRLLPWRTVAANVSLGLPRGTAREAGRARVAELLELVGLTAFAGHRPAAISGGMAQRASLARALARNPGVLLLDEPFGALDALTRLKMQDLLLDVHAAAPTTVLLVTHDVDEALQLADRIILLGQEPATTGAAQAVGGATTPGATIVQELTVPGNRPRDRGSAELAELRGRLLAGLGIDRHGEARGVASNTGIPHFPY</sequence>
<comment type="caution">
    <text evidence="6">The sequence shown here is derived from an EMBL/GenBank/DDBJ whole genome shotgun (WGS) entry which is preliminary data.</text>
</comment>
<evidence type="ECO:0000259" key="5">
    <source>
        <dbReference type="PROSITE" id="PS50893"/>
    </source>
</evidence>
<keyword evidence="3" id="KW-0067">ATP-binding</keyword>
<keyword evidence="1" id="KW-0813">Transport</keyword>
<proteinExistence type="predicted"/>
<dbReference type="RefSeq" id="WP_103461231.1">
    <property type="nucleotide sequence ID" value="NZ_PPXD01000022.1"/>
</dbReference>
<dbReference type="SUPFAM" id="SSF52540">
    <property type="entry name" value="P-loop containing nucleoside triphosphate hydrolases"/>
    <property type="match status" value="1"/>
</dbReference>
<evidence type="ECO:0000256" key="3">
    <source>
        <dbReference type="ARBA" id="ARBA00022840"/>
    </source>
</evidence>
<dbReference type="AlphaFoldDB" id="A0A2S3ZCB5"/>
<dbReference type="PANTHER" id="PTHR42788">
    <property type="entry name" value="TAURINE IMPORT ATP-BINDING PROTEIN-RELATED"/>
    <property type="match status" value="1"/>
</dbReference>
<evidence type="ECO:0000313" key="7">
    <source>
        <dbReference type="Proteomes" id="UP000237340"/>
    </source>
</evidence>
<dbReference type="InterPro" id="IPR017871">
    <property type="entry name" value="ABC_transporter-like_CS"/>
</dbReference>
<evidence type="ECO:0000256" key="1">
    <source>
        <dbReference type="ARBA" id="ARBA00022448"/>
    </source>
</evidence>
<dbReference type="InterPro" id="IPR003593">
    <property type="entry name" value="AAA+_ATPase"/>
</dbReference>
<accession>A0A2S3ZCB5</accession>
<reference evidence="6 7" key="1">
    <citation type="submission" date="2018-01" db="EMBL/GenBank/DDBJ databases">
        <title>Cryobacterium sp. nov., from glaciers in China.</title>
        <authorList>
            <person name="Liu Q."/>
            <person name="Xin Y.-H."/>
        </authorList>
    </citation>
    <scope>NUCLEOTIDE SEQUENCE [LARGE SCALE GENOMIC DNA]</scope>
    <source>
        <strain evidence="6 7">TMN-42</strain>
    </source>
</reference>
<dbReference type="InterPro" id="IPR003439">
    <property type="entry name" value="ABC_transporter-like_ATP-bd"/>
</dbReference>